<dbReference type="InterPro" id="IPR059177">
    <property type="entry name" value="GH29D-like_dom"/>
</dbReference>
<gene>
    <name evidence="3" type="ORF">IX84_28260</name>
</gene>
<feature type="chain" id="PRO_5001947444" description="GH29D-like beta-sandwich domain-containing protein" evidence="1">
    <location>
        <begin position="19"/>
        <end position="261"/>
    </location>
</feature>
<keyword evidence="4" id="KW-1185">Reference proteome</keyword>
<dbReference type="AlphaFoldDB" id="A0A098S0S8"/>
<dbReference type="OrthoDB" id="9806464at2"/>
<evidence type="ECO:0000259" key="2">
    <source>
        <dbReference type="Pfam" id="PF13290"/>
    </source>
</evidence>
<comment type="caution">
    <text evidence="3">The sequence shown here is derived from an EMBL/GenBank/DDBJ whole genome shotgun (WGS) entry which is preliminary data.</text>
</comment>
<feature type="signal peptide" evidence="1">
    <location>
        <begin position="1"/>
        <end position="18"/>
    </location>
</feature>
<organism evidence="3 4">
    <name type="scientific">Phaeodactylibacter xiamenensis</name>
    <dbReference type="NCBI Taxonomy" id="1524460"/>
    <lineage>
        <taxon>Bacteria</taxon>
        <taxon>Pseudomonadati</taxon>
        <taxon>Bacteroidota</taxon>
        <taxon>Saprospiria</taxon>
        <taxon>Saprospirales</taxon>
        <taxon>Haliscomenobacteraceae</taxon>
        <taxon>Phaeodactylibacter</taxon>
    </lineage>
</organism>
<dbReference type="STRING" id="1524460.IX84_28260"/>
<dbReference type="Pfam" id="PF13290">
    <property type="entry name" value="CHB_HEX_C_1"/>
    <property type="match status" value="1"/>
</dbReference>
<dbReference type="EMBL" id="JPOS01000090">
    <property type="protein sequence ID" value="KGE85388.1"/>
    <property type="molecule type" value="Genomic_DNA"/>
</dbReference>
<sequence>MRRMYFIFLMLCSGLALAQPRIQLSPPQAVVDSVFFTETTTVRLELDYPGVALRYTLDGSPVGSNSSVYKGPLALSQSATVSAKAFHPDFEDSPQVSIAVRSLKYNQPLSITNATPKPAPQYTGAGLSALTDRQKGALNFAATPKAWLGWETDTLRMQLNAPEAGKVNMLVFSLLDNAGAWIMPPAVVKVYDAGEQIGQFETARPEPGGPTQYHFLEVPLKPWSSDTLEVLVLARQLPDWHDGAGRPAWIFLDEILLTQKP</sequence>
<reference evidence="3 4" key="1">
    <citation type="journal article" date="2014" name="Int. J. Syst. Evol. Microbiol.">
        <title>Phaeodactylibacter xiamenensis gen. nov., sp. nov., a member of the family Saprospiraceae isolated from the marine alga Phaeodactylum tricornutum.</title>
        <authorList>
            <person name="Chen Z.Jr."/>
            <person name="Lei X."/>
            <person name="Lai Q."/>
            <person name="Li Y."/>
            <person name="Zhang B."/>
            <person name="Zhang J."/>
            <person name="Zhang H."/>
            <person name="Yang L."/>
            <person name="Zheng W."/>
            <person name="Tian Y."/>
            <person name="Yu Z."/>
            <person name="Xu H.Jr."/>
            <person name="Zheng T."/>
        </authorList>
    </citation>
    <scope>NUCLEOTIDE SEQUENCE [LARGE SCALE GENOMIC DNA]</scope>
    <source>
        <strain evidence="3 4">KD52</strain>
    </source>
</reference>
<proteinExistence type="predicted"/>
<evidence type="ECO:0000313" key="3">
    <source>
        <dbReference type="EMBL" id="KGE85388.1"/>
    </source>
</evidence>
<dbReference type="Proteomes" id="UP000029736">
    <property type="component" value="Unassembled WGS sequence"/>
</dbReference>
<evidence type="ECO:0000256" key="1">
    <source>
        <dbReference type="SAM" id="SignalP"/>
    </source>
</evidence>
<feature type="domain" description="GH29D-like beta-sandwich" evidence="2">
    <location>
        <begin position="36"/>
        <end position="94"/>
    </location>
</feature>
<name>A0A098S0S8_9BACT</name>
<accession>A0A098S0S8</accession>
<keyword evidence="1" id="KW-0732">Signal</keyword>
<evidence type="ECO:0000313" key="4">
    <source>
        <dbReference type="Proteomes" id="UP000029736"/>
    </source>
</evidence>
<protein>
    <recommendedName>
        <fullName evidence="2">GH29D-like beta-sandwich domain-containing protein</fullName>
    </recommendedName>
</protein>
<dbReference type="RefSeq" id="WP_044228568.1">
    <property type="nucleotide sequence ID" value="NZ_JBKAGJ010000004.1"/>
</dbReference>